<keyword evidence="2" id="KW-0812">Transmembrane</keyword>
<gene>
    <name evidence="3" type="ORF">CTEN210_00277</name>
</gene>
<keyword evidence="2" id="KW-1133">Transmembrane helix</keyword>
<dbReference type="SUPFAM" id="SSF49562">
    <property type="entry name" value="C2 domain (Calcium/lipid-binding domain, CaLB)"/>
    <property type="match status" value="1"/>
</dbReference>
<evidence type="ECO:0000256" key="1">
    <source>
        <dbReference type="SAM" id="MobiDB-lite"/>
    </source>
</evidence>
<evidence type="ECO:0000256" key="2">
    <source>
        <dbReference type="SAM" id="Phobius"/>
    </source>
</evidence>
<accession>A0AAD3GZ03</accession>
<feature type="compositionally biased region" description="Low complexity" evidence="1">
    <location>
        <begin position="1"/>
        <end position="21"/>
    </location>
</feature>
<dbReference type="Gene3D" id="2.60.40.150">
    <property type="entry name" value="C2 domain"/>
    <property type="match status" value="1"/>
</dbReference>
<feature type="region of interest" description="Disordered" evidence="1">
    <location>
        <begin position="1"/>
        <end position="104"/>
    </location>
</feature>
<sequence>MSDSQSKSSSLDSMEELLSSENIDEAVKEVLNEDSGIALMNKEDENNNEDESQLKNKNEKEQQEEEYIKETPSSDDNKGSEPNASLAPVPSQHQSSSPLPSTFKDQTRKLTSFFQDLKQSPNRKQSLLKKWNNNTQKQTQSIESIEHEDGLLIQIQAQKMRIKPFLNVQMTESELWNDMLLPSTSFSKPFTTCTDEPIGYLNVEILTIMGLGKFSSRKPNPCVYVCTPYCAFVSDVIPQVKSPIFPSDSKRAVRFPIYKGYEKLYIGVFHILEDKDEFCGRVRIGIGTLLPHKVYDHVYSLKESTSVYDSKPRGVVRLRYSVEWKEERNVVCSYLPTKMDIMGLWSDPEDIEYTSTIPCADATFRNLIYTIYGQDLPSKFSRKAFRATTREMGLYKVHLRHVVTSTVTDIMLYRKPLLSLYTFTAWMLLVYYSLMNCVPSFIVSIVIFIFIENYIEMEKEQQDKEGRNTDQIGFKDIASMLVYGTRHTKEEARASLRGGEKDSKVAKEADSNTTSIMFADLNSYKQYMSQCRQPKDHHQEFPFSNANFHRQGSMGDCMVTTPTGKRMNMGIVNYDLANASIHSEDEVVEKEEEISVNAPEIVNDRPCGPEQNDEVDTKEGHLFRKNFEELESKLHKVTGNAFHKYIARELNVENAKPLKNMPEAPAKFSNPLAALTQTFLEPVMKAIEVYLYSIRSGFNAFTWKDPILSFWVLIFLILTCFTLIVFPWRLFFFLIGFIGFGPQNLFVGYLSEKRAKSSLSAKSFELDKENGEAKVNNKTKEVEPEASTDPSLLFSGPSTVKHGKRSDHGKLYEVIVPCNRLDSERFYHNPYPLPQVETVTATTTMEPKSSDAQMSSGKAKKDKNV</sequence>
<dbReference type="Proteomes" id="UP001054902">
    <property type="component" value="Unassembled WGS sequence"/>
</dbReference>
<feature type="transmembrane region" description="Helical" evidence="2">
    <location>
        <begin position="731"/>
        <end position="750"/>
    </location>
</feature>
<keyword evidence="4" id="KW-1185">Reference proteome</keyword>
<proteinExistence type="predicted"/>
<feature type="compositionally biased region" description="Low complexity" evidence="1">
    <location>
        <begin position="88"/>
        <end position="101"/>
    </location>
</feature>
<name>A0AAD3GZ03_9STRA</name>
<feature type="compositionally biased region" description="Polar residues" evidence="1">
    <location>
        <begin position="840"/>
        <end position="856"/>
    </location>
</feature>
<feature type="transmembrane region" description="Helical" evidence="2">
    <location>
        <begin position="423"/>
        <end position="451"/>
    </location>
</feature>
<evidence type="ECO:0000313" key="3">
    <source>
        <dbReference type="EMBL" id="GFH43804.1"/>
    </source>
</evidence>
<feature type="transmembrane region" description="Helical" evidence="2">
    <location>
        <begin position="707"/>
        <end position="725"/>
    </location>
</feature>
<dbReference type="AlphaFoldDB" id="A0AAD3GZ03"/>
<reference evidence="3 4" key="1">
    <citation type="journal article" date="2021" name="Sci. Rep.">
        <title>The genome of the diatom Chaetoceros tenuissimus carries an ancient integrated fragment of an extant virus.</title>
        <authorList>
            <person name="Hongo Y."/>
            <person name="Kimura K."/>
            <person name="Takaki Y."/>
            <person name="Yoshida Y."/>
            <person name="Baba S."/>
            <person name="Kobayashi G."/>
            <person name="Nagasaki K."/>
            <person name="Hano T."/>
            <person name="Tomaru Y."/>
        </authorList>
    </citation>
    <scope>NUCLEOTIDE SEQUENCE [LARGE SCALE GENOMIC DNA]</scope>
    <source>
        <strain evidence="3 4">NIES-3715</strain>
    </source>
</reference>
<feature type="compositionally biased region" description="Basic and acidic residues" evidence="1">
    <location>
        <begin position="52"/>
        <end position="69"/>
    </location>
</feature>
<feature type="region of interest" description="Disordered" evidence="1">
    <location>
        <begin position="840"/>
        <end position="865"/>
    </location>
</feature>
<dbReference type="InterPro" id="IPR035892">
    <property type="entry name" value="C2_domain_sf"/>
</dbReference>
<organism evidence="3 4">
    <name type="scientific">Chaetoceros tenuissimus</name>
    <dbReference type="NCBI Taxonomy" id="426638"/>
    <lineage>
        <taxon>Eukaryota</taxon>
        <taxon>Sar</taxon>
        <taxon>Stramenopiles</taxon>
        <taxon>Ochrophyta</taxon>
        <taxon>Bacillariophyta</taxon>
        <taxon>Coscinodiscophyceae</taxon>
        <taxon>Chaetocerotophycidae</taxon>
        <taxon>Chaetocerotales</taxon>
        <taxon>Chaetocerotaceae</taxon>
        <taxon>Chaetoceros</taxon>
    </lineage>
</organism>
<evidence type="ECO:0000313" key="4">
    <source>
        <dbReference type="Proteomes" id="UP001054902"/>
    </source>
</evidence>
<protein>
    <recommendedName>
        <fullName evidence="5">C2 domain-containing protein</fullName>
    </recommendedName>
</protein>
<feature type="region of interest" description="Disordered" evidence="1">
    <location>
        <begin position="770"/>
        <end position="792"/>
    </location>
</feature>
<keyword evidence="2" id="KW-0472">Membrane</keyword>
<dbReference type="EMBL" id="BLLK01000019">
    <property type="protein sequence ID" value="GFH43804.1"/>
    <property type="molecule type" value="Genomic_DNA"/>
</dbReference>
<evidence type="ECO:0008006" key="5">
    <source>
        <dbReference type="Google" id="ProtNLM"/>
    </source>
</evidence>
<comment type="caution">
    <text evidence="3">The sequence shown here is derived from an EMBL/GenBank/DDBJ whole genome shotgun (WGS) entry which is preliminary data.</text>
</comment>